<accession>A0A1X0QVM9</accession>
<dbReference type="AlphaFoldDB" id="A0A1X0QVM9"/>
<dbReference type="VEuPathDB" id="FungiDB:BCV72DRAFT_314368"/>
<feature type="non-terminal residue" evidence="1">
    <location>
        <position position="1"/>
    </location>
</feature>
<proteinExistence type="predicted"/>
<dbReference type="EMBL" id="KV921991">
    <property type="protein sequence ID" value="ORE03791.1"/>
    <property type="molecule type" value="Genomic_DNA"/>
</dbReference>
<protein>
    <submittedName>
        <fullName evidence="1">Uncharacterized protein</fullName>
    </submittedName>
</protein>
<reference evidence="1" key="1">
    <citation type="journal article" date="2016" name="Proc. Natl. Acad. Sci. U.S.A.">
        <title>Lipid metabolic changes in an early divergent fungus govern the establishment of a mutualistic symbiosis with endobacteria.</title>
        <authorList>
            <person name="Lastovetsky O.A."/>
            <person name="Gaspar M.L."/>
            <person name="Mondo S.J."/>
            <person name="LaButti K.M."/>
            <person name="Sandor L."/>
            <person name="Grigoriev I.V."/>
            <person name="Henry S.A."/>
            <person name="Pawlowska T.E."/>
        </authorList>
    </citation>
    <scope>NUCLEOTIDE SEQUENCE [LARGE SCALE GENOMIC DNA]</scope>
    <source>
        <strain evidence="1">ATCC 52814</strain>
    </source>
</reference>
<organism evidence="1">
    <name type="scientific">Rhizopus microsporus var. microsporus</name>
    <dbReference type="NCBI Taxonomy" id="86635"/>
    <lineage>
        <taxon>Eukaryota</taxon>
        <taxon>Fungi</taxon>
        <taxon>Fungi incertae sedis</taxon>
        <taxon>Mucoromycota</taxon>
        <taxon>Mucoromycotina</taxon>
        <taxon>Mucoromycetes</taxon>
        <taxon>Mucorales</taxon>
        <taxon>Mucorineae</taxon>
        <taxon>Rhizopodaceae</taxon>
        <taxon>Rhizopus</taxon>
    </lineage>
</organism>
<sequence>STSSIHLVNKILNNPNSLILSDALVHFRQLRSKFHQRSTYSLARCYSRYNSPAVHNIHTFE</sequence>
<name>A0A1X0QVM9_RHIZD</name>
<dbReference type="Proteomes" id="UP000242414">
    <property type="component" value="Unassembled WGS sequence"/>
</dbReference>
<evidence type="ECO:0000313" key="1">
    <source>
        <dbReference type="EMBL" id="ORE03791.1"/>
    </source>
</evidence>
<gene>
    <name evidence="1" type="ORF">BCV72DRAFT_314368</name>
</gene>